<evidence type="ECO:0000313" key="2">
    <source>
        <dbReference type="Proteomes" id="UP001217838"/>
    </source>
</evidence>
<dbReference type="EMBL" id="JAQNDN010000019">
    <property type="protein sequence ID" value="MDC0672750.1"/>
    <property type="molecule type" value="Genomic_DNA"/>
</dbReference>
<name>A0ABT5BF29_9BACT</name>
<accession>A0ABT5BF29</accession>
<reference evidence="1 2" key="1">
    <citation type="submission" date="2022-11" db="EMBL/GenBank/DDBJ databases">
        <title>Minimal conservation of predation-associated metabolite biosynthetic gene clusters underscores biosynthetic potential of Myxococcota including descriptions for ten novel species: Archangium lansinium sp. nov., Myxococcus landrumus sp. nov., Nannocystis bai.</title>
        <authorList>
            <person name="Ahearne A."/>
            <person name="Stevens C."/>
            <person name="Dowd S."/>
        </authorList>
    </citation>
    <scope>NUCLEOTIDE SEQUENCE [LARGE SCALE GENOMIC DNA]</scope>
    <source>
        <strain evidence="1 2">NCELM</strain>
    </source>
</reference>
<comment type="caution">
    <text evidence="1">The sequence shown here is derived from an EMBL/GenBank/DDBJ whole genome shotgun (WGS) entry which is preliminary data.</text>
</comment>
<evidence type="ECO:0008006" key="3">
    <source>
        <dbReference type="Google" id="ProtNLM"/>
    </source>
</evidence>
<organism evidence="1 2">
    <name type="scientific">Nannocystis radixulma</name>
    <dbReference type="NCBI Taxonomy" id="2995305"/>
    <lineage>
        <taxon>Bacteria</taxon>
        <taxon>Pseudomonadati</taxon>
        <taxon>Myxococcota</taxon>
        <taxon>Polyangia</taxon>
        <taxon>Nannocystales</taxon>
        <taxon>Nannocystaceae</taxon>
        <taxon>Nannocystis</taxon>
    </lineage>
</organism>
<sequence length="275" mass="30665">MNATLEPGQTWMVVRGPNVGAIVTVSVGPDGAWIFSGLNRGWPLELIPGEDELDVVPEPRGASFTALLAEFDAAYAQAAPLRHARLQAGLAAVELAPDFEQRGLTMPAEYGLLHEWRDGFELTEDGWLDEHEPDGWYEQIPLSDLGDTLLDHEAVLADLDMWSELREDFARRGRPCHFRRGFIPLLQIQSHGYVVVDTIGAFGGRPGQILQFDYKSSSDFYVLHESLGKWLETMVALLDAGVFFDRLGSAAQRVEWTINGPYCHRFRSIPIETPS</sequence>
<gene>
    <name evidence="1" type="ORF">POL58_33670</name>
</gene>
<keyword evidence="2" id="KW-1185">Reference proteome</keyword>
<dbReference type="RefSeq" id="WP_272004769.1">
    <property type="nucleotide sequence ID" value="NZ_JAQNDN010000019.1"/>
</dbReference>
<evidence type="ECO:0000313" key="1">
    <source>
        <dbReference type="EMBL" id="MDC0672750.1"/>
    </source>
</evidence>
<proteinExistence type="predicted"/>
<protein>
    <recommendedName>
        <fullName evidence="3">Knr4/Smi1-like domain-containing protein</fullName>
    </recommendedName>
</protein>
<dbReference type="Proteomes" id="UP001217838">
    <property type="component" value="Unassembled WGS sequence"/>
</dbReference>